<gene>
    <name evidence="9" type="ORF">K452DRAFT_282299</name>
</gene>
<organism evidence="9 10">
    <name type="scientific">Aplosporella prunicola CBS 121167</name>
    <dbReference type="NCBI Taxonomy" id="1176127"/>
    <lineage>
        <taxon>Eukaryota</taxon>
        <taxon>Fungi</taxon>
        <taxon>Dikarya</taxon>
        <taxon>Ascomycota</taxon>
        <taxon>Pezizomycotina</taxon>
        <taxon>Dothideomycetes</taxon>
        <taxon>Dothideomycetes incertae sedis</taxon>
        <taxon>Botryosphaeriales</taxon>
        <taxon>Aplosporellaceae</taxon>
        <taxon>Aplosporella</taxon>
    </lineage>
</organism>
<dbReference type="GeneID" id="54297058"/>
<dbReference type="AlphaFoldDB" id="A0A6A6BT50"/>
<evidence type="ECO:0000313" key="9">
    <source>
        <dbReference type="EMBL" id="KAF2147302.1"/>
    </source>
</evidence>
<dbReference type="Gene3D" id="3.30.457.60">
    <property type="match status" value="1"/>
</dbReference>
<dbReference type="OrthoDB" id="331602at2759"/>
<feature type="coiled-coil region" evidence="8">
    <location>
        <begin position="203"/>
        <end position="244"/>
    </location>
</feature>
<keyword evidence="6" id="KW-0539">Nucleus</keyword>
<sequence>MNDLRRELSEEQLKRQILESERESWTSYLESQASGEDDFQFQSPEDLARAFIKERLEAASLLDQLGAVKPELTVKDDIIKALEDEKSKLREELEKVKSGSGAIDTKVRTRLERQRTLAVKEVEYLRAQIKTFDAEENEFQPESFDQQKTQRIQELEELVDNYRKELQTLHADLSAAEELAQRQGHEPITGNKRPLDAEDDERLGELRRKNRHLQDEVAKLQTSKKLLETELKAHEKQLASLKASSRTRVLELRSNPTADAEALKLSTVRTLREENKALLAQLEERLTAEDATVPASSLEAARDEIEELNHTIAEKEKRMLRLKQIWTAKSLEFREAVASVLGWKLDFMPNGRVRVTSMFYPGDEEDGGNSIVFDGENGTMKVSGGPQSVFAGEIRPQIEFWVEGRKEIPCFLAQLTLDFWEATRAVG</sequence>
<evidence type="ECO:0000256" key="7">
    <source>
        <dbReference type="ARBA" id="ARBA00023306"/>
    </source>
</evidence>
<accession>A0A6A6BT50</accession>
<dbReference type="Pfam" id="PF05557">
    <property type="entry name" value="MAD"/>
    <property type="match status" value="1"/>
</dbReference>
<evidence type="ECO:0000256" key="2">
    <source>
        <dbReference type="ARBA" id="ARBA00008029"/>
    </source>
</evidence>
<keyword evidence="7" id="KW-0131">Cell cycle</keyword>
<dbReference type="GO" id="GO:0000776">
    <property type="term" value="C:kinetochore"/>
    <property type="evidence" value="ECO:0007669"/>
    <property type="project" value="TreeGrafter"/>
</dbReference>
<dbReference type="Gene3D" id="1.20.5.170">
    <property type="match status" value="1"/>
</dbReference>
<keyword evidence="10" id="KW-1185">Reference proteome</keyword>
<dbReference type="Proteomes" id="UP000799438">
    <property type="component" value="Unassembled WGS sequence"/>
</dbReference>
<keyword evidence="5" id="KW-0498">Mitosis</keyword>
<reference evidence="9" key="1">
    <citation type="journal article" date="2020" name="Stud. Mycol.">
        <title>101 Dothideomycetes genomes: a test case for predicting lifestyles and emergence of pathogens.</title>
        <authorList>
            <person name="Haridas S."/>
            <person name="Albert R."/>
            <person name="Binder M."/>
            <person name="Bloem J."/>
            <person name="Labutti K."/>
            <person name="Salamov A."/>
            <person name="Andreopoulos B."/>
            <person name="Baker S."/>
            <person name="Barry K."/>
            <person name="Bills G."/>
            <person name="Bluhm B."/>
            <person name="Cannon C."/>
            <person name="Castanera R."/>
            <person name="Culley D."/>
            <person name="Daum C."/>
            <person name="Ezra D."/>
            <person name="Gonzalez J."/>
            <person name="Henrissat B."/>
            <person name="Kuo A."/>
            <person name="Liang C."/>
            <person name="Lipzen A."/>
            <person name="Lutzoni F."/>
            <person name="Magnuson J."/>
            <person name="Mondo S."/>
            <person name="Nolan M."/>
            <person name="Ohm R."/>
            <person name="Pangilinan J."/>
            <person name="Park H.-J."/>
            <person name="Ramirez L."/>
            <person name="Alfaro M."/>
            <person name="Sun H."/>
            <person name="Tritt A."/>
            <person name="Yoshinaga Y."/>
            <person name="Zwiers L.-H."/>
            <person name="Turgeon B."/>
            <person name="Goodwin S."/>
            <person name="Spatafora J."/>
            <person name="Crous P."/>
            <person name="Grigoriev I."/>
        </authorList>
    </citation>
    <scope>NUCLEOTIDE SEQUENCE</scope>
    <source>
        <strain evidence="9">CBS 121167</strain>
    </source>
</reference>
<name>A0A6A6BT50_9PEZI</name>
<evidence type="ECO:0000313" key="10">
    <source>
        <dbReference type="Proteomes" id="UP000799438"/>
    </source>
</evidence>
<evidence type="ECO:0000256" key="3">
    <source>
        <dbReference type="ARBA" id="ARBA00022019"/>
    </source>
</evidence>
<feature type="coiled-coil region" evidence="8">
    <location>
        <begin position="298"/>
        <end position="325"/>
    </location>
</feature>
<evidence type="ECO:0000256" key="8">
    <source>
        <dbReference type="SAM" id="Coils"/>
    </source>
</evidence>
<feature type="coiled-coil region" evidence="8">
    <location>
        <begin position="72"/>
        <end position="99"/>
    </location>
</feature>
<dbReference type="InterPro" id="IPR008672">
    <property type="entry name" value="Mad1"/>
</dbReference>
<proteinExistence type="inferred from homology"/>
<protein>
    <recommendedName>
        <fullName evidence="3">Spindle assembly checkpoint component MAD1</fullName>
    </recommendedName>
</protein>
<dbReference type="EMBL" id="ML995474">
    <property type="protein sequence ID" value="KAF2147302.1"/>
    <property type="molecule type" value="Genomic_DNA"/>
</dbReference>
<feature type="coiled-coil region" evidence="8">
    <location>
        <begin position="145"/>
        <end position="179"/>
    </location>
</feature>
<keyword evidence="4" id="KW-0132">Cell division</keyword>
<evidence type="ECO:0000256" key="5">
    <source>
        <dbReference type="ARBA" id="ARBA00022776"/>
    </source>
</evidence>
<keyword evidence="8" id="KW-0175">Coiled coil</keyword>
<dbReference type="GO" id="GO:0072686">
    <property type="term" value="C:mitotic spindle"/>
    <property type="evidence" value="ECO:0007669"/>
    <property type="project" value="TreeGrafter"/>
</dbReference>
<dbReference type="GO" id="GO:0051315">
    <property type="term" value="P:attachment of mitotic spindle microtubules to kinetochore"/>
    <property type="evidence" value="ECO:0007669"/>
    <property type="project" value="TreeGrafter"/>
</dbReference>
<dbReference type="PANTHER" id="PTHR23168:SF0">
    <property type="entry name" value="MITOTIC SPINDLE ASSEMBLY CHECKPOINT PROTEIN MAD1"/>
    <property type="match status" value="1"/>
</dbReference>
<evidence type="ECO:0000256" key="4">
    <source>
        <dbReference type="ARBA" id="ARBA00022618"/>
    </source>
</evidence>
<dbReference type="Gene3D" id="6.10.250.90">
    <property type="match status" value="1"/>
</dbReference>
<dbReference type="SUPFAM" id="SSF75704">
    <property type="entry name" value="Mitotic arrest deficient-like 1, Mad1"/>
    <property type="match status" value="1"/>
</dbReference>
<evidence type="ECO:0000256" key="1">
    <source>
        <dbReference type="ARBA" id="ARBA00004123"/>
    </source>
</evidence>
<dbReference type="GO" id="GO:0005635">
    <property type="term" value="C:nuclear envelope"/>
    <property type="evidence" value="ECO:0007669"/>
    <property type="project" value="TreeGrafter"/>
</dbReference>
<evidence type="ECO:0000256" key="6">
    <source>
        <dbReference type="ARBA" id="ARBA00023242"/>
    </source>
</evidence>
<dbReference type="GO" id="GO:0007094">
    <property type="term" value="P:mitotic spindle assembly checkpoint signaling"/>
    <property type="evidence" value="ECO:0007669"/>
    <property type="project" value="InterPro"/>
</dbReference>
<dbReference type="PANTHER" id="PTHR23168">
    <property type="entry name" value="MITOTIC SPINDLE ASSEMBLY CHECKPOINT PROTEIN MAD1 MITOTIC ARREST DEFICIENT-LIKE PROTEIN 1"/>
    <property type="match status" value="1"/>
</dbReference>
<dbReference type="RefSeq" id="XP_033403010.1">
    <property type="nucleotide sequence ID" value="XM_033539562.1"/>
</dbReference>
<comment type="similarity">
    <text evidence="2">Belongs to the MAD1 family.</text>
</comment>
<comment type="subcellular location">
    <subcellularLocation>
        <location evidence="1">Nucleus</location>
    </subcellularLocation>
</comment>
<dbReference type="GO" id="GO:0051301">
    <property type="term" value="P:cell division"/>
    <property type="evidence" value="ECO:0007669"/>
    <property type="project" value="UniProtKB-KW"/>
</dbReference>